<dbReference type="InterPro" id="IPR001086">
    <property type="entry name" value="Preph_deHydtase"/>
</dbReference>
<evidence type="ECO:0000256" key="1">
    <source>
        <dbReference type="ARBA" id="ARBA00000824"/>
    </source>
</evidence>
<dbReference type="PANTHER" id="PTHR21022">
    <property type="entry name" value="PREPHENATE DEHYDRATASE P PROTEIN"/>
    <property type="match status" value="1"/>
</dbReference>
<dbReference type="Pfam" id="PF00800">
    <property type="entry name" value="PDT"/>
    <property type="match status" value="1"/>
</dbReference>
<evidence type="ECO:0000256" key="13">
    <source>
        <dbReference type="ARBA" id="ARBA00023235"/>
    </source>
</evidence>
<evidence type="ECO:0000256" key="15">
    <source>
        <dbReference type="ARBA" id="ARBA00023268"/>
    </source>
</evidence>
<evidence type="ECO:0000259" key="21">
    <source>
        <dbReference type="PROSITE" id="PS51171"/>
    </source>
</evidence>
<name>A0A4Y8MNU3_9BURK</name>
<dbReference type="PIRSF" id="PIRSF001500">
    <property type="entry name" value="Chor_mut_pdt_Ppr"/>
    <property type="match status" value="1"/>
</dbReference>
<dbReference type="Pfam" id="PF01817">
    <property type="entry name" value="CM_2"/>
    <property type="match status" value="1"/>
</dbReference>
<dbReference type="InterPro" id="IPR036979">
    <property type="entry name" value="CM_dom_sf"/>
</dbReference>
<dbReference type="CDD" id="cd04905">
    <property type="entry name" value="ACT_CM-PDT"/>
    <property type="match status" value="1"/>
</dbReference>
<comment type="function">
    <text evidence="2">Catalyzes the Claisen rearrangement of chorismate to prephenate and the decarboxylation/dehydration of prephenate to phenylpyruvate.</text>
</comment>
<comment type="pathway">
    <text evidence="5">Metabolic intermediate biosynthesis; prephenate biosynthesis; prephenate from chorismate: step 1/1.</text>
</comment>
<dbReference type="PANTHER" id="PTHR21022:SF19">
    <property type="entry name" value="PREPHENATE DEHYDRATASE-RELATED"/>
    <property type="match status" value="1"/>
</dbReference>
<evidence type="ECO:0000256" key="7">
    <source>
        <dbReference type="ARBA" id="ARBA00013147"/>
    </source>
</evidence>
<evidence type="ECO:0000256" key="5">
    <source>
        <dbReference type="ARBA" id="ARBA00004817"/>
    </source>
</evidence>
<evidence type="ECO:0000256" key="6">
    <source>
        <dbReference type="ARBA" id="ARBA00012404"/>
    </source>
</evidence>
<dbReference type="PROSITE" id="PS51168">
    <property type="entry name" value="CHORISMATE_MUT_2"/>
    <property type="match status" value="1"/>
</dbReference>
<dbReference type="PROSITE" id="PS51171">
    <property type="entry name" value="PREPHENATE_DEHYDR_3"/>
    <property type="match status" value="1"/>
</dbReference>
<comment type="catalytic activity">
    <reaction evidence="18">
        <text>prephenate + H(+) = 3-phenylpyruvate + CO2 + H2O</text>
        <dbReference type="Rhea" id="RHEA:21648"/>
        <dbReference type="ChEBI" id="CHEBI:15377"/>
        <dbReference type="ChEBI" id="CHEBI:15378"/>
        <dbReference type="ChEBI" id="CHEBI:16526"/>
        <dbReference type="ChEBI" id="CHEBI:18005"/>
        <dbReference type="ChEBI" id="CHEBI:29934"/>
        <dbReference type="EC" id="4.2.1.51"/>
    </reaction>
</comment>
<evidence type="ECO:0000313" key="23">
    <source>
        <dbReference type="EMBL" id="TFE39180.1"/>
    </source>
</evidence>
<evidence type="ECO:0000256" key="8">
    <source>
        <dbReference type="ARBA" id="ARBA00014401"/>
    </source>
</evidence>
<evidence type="ECO:0000259" key="22">
    <source>
        <dbReference type="PROSITE" id="PS51671"/>
    </source>
</evidence>
<dbReference type="UniPathway" id="UPA00120">
    <property type="reaction ID" value="UER00203"/>
</dbReference>
<evidence type="ECO:0000256" key="11">
    <source>
        <dbReference type="ARBA" id="ARBA00023141"/>
    </source>
</evidence>
<dbReference type="CDD" id="cd13630">
    <property type="entry name" value="PBP2_PDT_1"/>
    <property type="match status" value="1"/>
</dbReference>
<sequence length="442" mass="48114">MRASAGTTPLRCSQSLPIRSGYAGKQARRLRKWARRRQLFSRFVRVLRKVARRPGAPGGIWQRFSGAVAEAIRLFREQMQNKIDNDRICIDAIDREILALLNRRCELAGAIGIAKRQAGIAFVQTSCEEQILADLAAESHGPLGADEIAGIWNEIFAANRLMQGKPLVGYLGPRGTYCEDAALREFGSVSLLTPFESTDAAFEAVSTGVIECAVVPVENSTEGVVARTLDLIGEARLPVTGEVVIPIAHCLLTNATELAEIECVLGHPQALSQCRRWLDRNLPGVERRASPSNARAASAAASTPGYAAIAGERAARLYDLGLMKRSIQDEPINTTRFLVIGGQRKPPTGNDATLILAELKNQPGSLSRLLAPLQQRGISTLRIQSRPVRTTLWTYRFFLEFAGHQLDEAVSRALADMGQESSSLFVAGSYPSRQAGVLEVFA</sequence>
<evidence type="ECO:0000256" key="2">
    <source>
        <dbReference type="ARBA" id="ARBA00002364"/>
    </source>
</evidence>
<evidence type="ECO:0000256" key="19">
    <source>
        <dbReference type="PIRSR" id="PIRSR001500-2"/>
    </source>
</evidence>
<evidence type="ECO:0000313" key="24">
    <source>
        <dbReference type="Proteomes" id="UP000297385"/>
    </source>
</evidence>
<dbReference type="GO" id="GO:0005737">
    <property type="term" value="C:cytoplasm"/>
    <property type="evidence" value="ECO:0007669"/>
    <property type="project" value="UniProtKB-SubCell"/>
</dbReference>
<feature type="domain" description="Prephenate dehydratase" evidence="21">
    <location>
        <begin position="167"/>
        <end position="342"/>
    </location>
</feature>
<dbReference type="GO" id="GO:0004664">
    <property type="term" value="F:prephenate dehydratase activity"/>
    <property type="evidence" value="ECO:0007669"/>
    <property type="project" value="UniProtKB-EC"/>
</dbReference>
<evidence type="ECO:0000256" key="18">
    <source>
        <dbReference type="ARBA" id="ARBA00047848"/>
    </source>
</evidence>
<dbReference type="AlphaFoldDB" id="A0A4Y8MNU3"/>
<evidence type="ECO:0000259" key="20">
    <source>
        <dbReference type="PROSITE" id="PS51168"/>
    </source>
</evidence>
<dbReference type="EC" id="5.4.99.5" evidence="6"/>
<feature type="site" description="Essential for prephenate dehydratase activity" evidence="19">
    <location>
        <position position="335"/>
    </location>
</feature>
<dbReference type="UniPathway" id="UPA00121">
    <property type="reaction ID" value="UER00345"/>
</dbReference>
<dbReference type="PROSITE" id="PS51671">
    <property type="entry name" value="ACT"/>
    <property type="match status" value="1"/>
</dbReference>
<organism evidence="23 24">
    <name type="scientific">Paraburkholderia dipogonis</name>
    <dbReference type="NCBI Taxonomy" id="1211383"/>
    <lineage>
        <taxon>Bacteria</taxon>
        <taxon>Pseudomonadati</taxon>
        <taxon>Pseudomonadota</taxon>
        <taxon>Betaproteobacteria</taxon>
        <taxon>Burkholderiales</taxon>
        <taxon>Burkholderiaceae</taxon>
        <taxon>Paraburkholderia</taxon>
    </lineage>
</organism>
<dbReference type="GO" id="GO:0004106">
    <property type="term" value="F:chorismate mutase activity"/>
    <property type="evidence" value="ECO:0007669"/>
    <property type="project" value="UniProtKB-EC"/>
</dbReference>
<evidence type="ECO:0000256" key="17">
    <source>
        <dbReference type="ARBA" id="ARBA00031520"/>
    </source>
</evidence>
<dbReference type="GO" id="GO:0046417">
    <property type="term" value="P:chorismate metabolic process"/>
    <property type="evidence" value="ECO:0007669"/>
    <property type="project" value="InterPro"/>
</dbReference>
<evidence type="ECO:0000256" key="16">
    <source>
        <dbReference type="ARBA" id="ARBA00031175"/>
    </source>
</evidence>
<dbReference type="SUPFAM" id="SSF53850">
    <property type="entry name" value="Periplasmic binding protein-like II"/>
    <property type="match status" value="1"/>
</dbReference>
<gene>
    <name evidence="23" type="primary">pheA</name>
    <name evidence="23" type="ORF">E2553_20160</name>
</gene>
<keyword evidence="11" id="KW-0057">Aromatic amino acid biosynthesis</keyword>
<comment type="caution">
    <text evidence="23">The sequence shown here is derived from an EMBL/GenBank/DDBJ whole genome shotgun (WGS) entry which is preliminary data.</text>
</comment>
<proteinExistence type="predicted"/>
<keyword evidence="12" id="KW-0584">Phenylalanine biosynthesis</keyword>
<dbReference type="InterPro" id="IPR018528">
    <property type="entry name" value="Preph_deHydtase_CS"/>
</dbReference>
<keyword evidence="13" id="KW-0413">Isomerase</keyword>
<reference evidence="23 24" key="1">
    <citation type="submission" date="2019-03" db="EMBL/GenBank/DDBJ databases">
        <title>Complete Genome Sequence of Paraburkholderia dipogonis ICMP 19430T, a Nitrogen-fixing Symbiont of the South African Invasive Legume Dipogon lignosus in New Zealand.</title>
        <authorList>
            <person name="De Meyer S.E."/>
        </authorList>
    </citation>
    <scope>NUCLEOTIDE SEQUENCE [LARGE SCALE GENOMIC DNA]</scope>
    <source>
        <strain evidence="23 24">ICMP 19430</strain>
    </source>
</reference>
<evidence type="ECO:0000256" key="9">
    <source>
        <dbReference type="ARBA" id="ARBA00022490"/>
    </source>
</evidence>
<dbReference type="Proteomes" id="UP000297385">
    <property type="component" value="Unassembled WGS sequence"/>
</dbReference>
<feature type="domain" description="ACT" evidence="22">
    <location>
        <begin position="354"/>
        <end position="431"/>
    </location>
</feature>
<dbReference type="EC" id="4.2.1.51" evidence="7"/>
<dbReference type="InterPro" id="IPR036263">
    <property type="entry name" value="Chorismate_II_sf"/>
</dbReference>
<comment type="subcellular location">
    <subcellularLocation>
        <location evidence="3">Cytoplasm</location>
    </subcellularLocation>
</comment>
<dbReference type="PROSITE" id="PS00857">
    <property type="entry name" value="PREPHENATE_DEHYDR_1"/>
    <property type="match status" value="1"/>
</dbReference>
<dbReference type="InterPro" id="IPR002912">
    <property type="entry name" value="ACT_dom"/>
</dbReference>
<dbReference type="InterPro" id="IPR002701">
    <property type="entry name" value="CM_II_prokaryot"/>
</dbReference>
<feature type="domain" description="Chorismate mutase" evidence="20">
    <location>
        <begin position="77"/>
        <end position="167"/>
    </location>
</feature>
<dbReference type="Gene3D" id="3.40.190.10">
    <property type="entry name" value="Periplasmic binding protein-like II"/>
    <property type="match status" value="2"/>
</dbReference>
<dbReference type="SMART" id="SM00830">
    <property type="entry name" value="CM_2"/>
    <property type="match status" value="1"/>
</dbReference>
<protein>
    <recommendedName>
        <fullName evidence="8">Bifunctional chorismate mutase/prephenate dehydratase</fullName>
        <ecNumber evidence="7">4.2.1.51</ecNumber>
        <ecNumber evidence="6">5.4.99.5</ecNumber>
    </recommendedName>
    <alternativeName>
        <fullName evidence="17">Chorismate mutase-prephenate dehydratase</fullName>
    </alternativeName>
    <alternativeName>
        <fullName evidence="16">p-protein</fullName>
    </alternativeName>
</protein>
<evidence type="ECO:0000256" key="14">
    <source>
        <dbReference type="ARBA" id="ARBA00023239"/>
    </source>
</evidence>
<keyword evidence="15" id="KW-0511">Multifunctional enzyme</keyword>
<keyword evidence="14 23" id="KW-0456">Lyase</keyword>
<evidence type="ECO:0000256" key="3">
    <source>
        <dbReference type="ARBA" id="ARBA00004496"/>
    </source>
</evidence>
<dbReference type="Pfam" id="PF01842">
    <property type="entry name" value="ACT"/>
    <property type="match status" value="1"/>
</dbReference>
<evidence type="ECO:0000256" key="12">
    <source>
        <dbReference type="ARBA" id="ARBA00023222"/>
    </source>
</evidence>
<dbReference type="SUPFAM" id="SSF48600">
    <property type="entry name" value="Chorismate mutase II"/>
    <property type="match status" value="1"/>
</dbReference>
<evidence type="ECO:0000256" key="10">
    <source>
        <dbReference type="ARBA" id="ARBA00022605"/>
    </source>
</evidence>
<dbReference type="Gene3D" id="1.20.59.10">
    <property type="entry name" value="Chorismate mutase"/>
    <property type="match status" value="1"/>
</dbReference>
<evidence type="ECO:0000256" key="4">
    <source>
        <dbReference type="ARBA" id="ARBA00004741"/>
    </source>
</evidence>
<dbReference type="InterPro" id="IPR045865">
    <property type="entry name" value="ACT-like_dom_sf"/>
</dbReference>
<dbReference type="InterPro" id="IPR008242">
    <property type="entry name" value="Chor_mutase/pphenate_deHydtase"/>
</dbReference>
<dbReference type="NCBIfam" id="NF008865">
    <property type="entry name" value="PRK11898.1"/>
    <property type="match status" value="1"/>
</dbReference>
<accession>A0A4Y8MNU3</accession>
<dbReference type="EMBL" id="SNVI01000002">
    <property type="protein sequence ID" value="TFE39180.1"/>
    <property type="molecule type" value="Genomic_DNA"/>
</dbReference>
<dbReference type="Gene3D" id="3.30.70.260">
    <property type="match status" value="1"/>
</dbReference>
<comment type="catalytic activity">
    <reaction evidence="1">
        <text>chorismate = prephenate</text>
        <dbReference type="Rhea" id="RHEA:13897"/>
        <dbReference type="ChEBI" id="CHEBI:29748"/>
        <dbReference type="ChEBI" id="CHEBI:29934"/>
        <dbReference type="EC" id="5.4.99.5"/>
    </reaction>
</comment>
<dbReference type="GO" id="GO:0009094">
    <property type="term" value="P:L-phenylalanine biosynthetic process"/>
    <property type="evidence" value="ECO:0007669"/>
    <property type="project" value="UniProtKB-UniPathway"/>
</dbReference>
<keyword evidence="9" id="KW-0963">Cytoplasm</keyword>
<comment type="pathway">
    <text evidence="4">Amino-acid biosynthesis; L-phenylalanine biosynthesis; phenylpyruvate from prephenate: step 1/1.</text>
</comment>
<dbReference type="SUPFAM" id="SSF55021">
    <property type="entry name" value="ACT-like"/>
    <property type="match status" value="1"/>
</dbReference>
<keyword evidence="10" id="KW-0028">Amino-acid biosynthesis</keyword>